<accession>B4K1N7</accession>
<dbReference type="GO" id="GO:0003697">
    <property type="term" value="F:single-stranded DNA binding"/>
    <property type="evidence" value="ECO:0007669"/>
    <property type="project" value="TreeGrafter"/>
</dbReference>
<dbReference type="GO" id="GO:0005524">
    <property type="term" value="F:ATP binding"/>
    <property type="evidence" value="ECO:0007669"/>
    <property type="project" value="UniProtKB-KW"/>
</dbReference>
<dbReference type="STRING" id="7222.B4K1N7"/>
<evidence type="ECO:0000256" key="1">
    <source>
        <dbReference type="ARBA" id="ARBA00004123"/>
    </source>
</evidence>
<evidence type="ECO:0000256" key="5">
    <source>
        <dbReference type="ARBA" id="ARBA00022454"/>
    </source>
</evidence>
<dbReference type="Proteomes" id="UP000001070">
    <property type="component" value="Unassembled WGS sequence"/>
</dbReference>
<keyword evidence="5" id="KW-0158">Chromosome</keyword>
<dbReference type="HOGENOM" id="CLU_776759_0_0_1"/>
<comment type="similarity">
    <text evidence="3">Belongs to the SMC family. SMC5 subfamily.</text>
</comment>
<evidence type="ECO:0000256" key="6">
    <source>
        <dbReference type="ARBA" id="ARBA00022741"/>
    </source>
</evidence>
<keyword evidence="7" id="KW-0067">ATP-binding</keyword>
<dbReference type="EMBL" id="CH917621">
    <property type="protein sequence ID" value="EDW05198.1"/>
    <property type="molecule type" value="Genomic_DNA"/>
</dbReference>
<dbReference type="eggNOG" id="KOG0979">
    <property type="taxonomic scope" value="Eukaryota"/>
</dbReference>
<evidence type="ECO:0000256" key="2">
    <source>
        <dbReference type="ARBA" id="ARBA00004286"/>
    </source>
</evidence>
<evidence type="ECO:0000313" key="11">
    <source>
        <dbReference type="Proteomes" id="UP000001070"/>
    </source>
</evidence>
<dbReference type="AlphaFoldDB" id="B4K1N7"/>
<keyword evidence="8" id="KW-0175">Coiled coil</keyword>
<keyword evidence="9" id="KW-0539">Nucleus</keyword>
<dbReference type="Gene3D" id="3.40.50.300">
    <property type="entry name" value="P-loop containing nucleotide triphosphate hydrolases"/>
    <property type="match status" value="1"/>
</dbReference>
<evidence type="ECO:0000313" key="10">
    <source>
        <dbReference type="EMBL" id="EDW05198.1"/>
    </source>
</evidence>
<dbReference type="SUPFAM" id="SSF52540">
    <property type="entry name" value="P-loop containing nucleoside triphosphate hydrolases"/>
    <property type="match status" value="1"/>
</dbReference>
<name>B4K1N7_DROGR</name>
<evidence type="ECO:0000256" key="9">
    <source>
        <dbReference type="ARBA" id="ARBA00023242"/>
    </source>
</evidence>
<evidence type="ECO:0000256" key="8">
    <source>
        <dbReference type="ARBA" id="ARBA00023054"/>
    </source>
</evidence>
<keyword evidence="11" id="KW-1185">Reference proteome</keyword>
<dbReference type="GO" id="GO:0005634">
    <property type="term" value="C:nucleus"/>
    <property type="evidence" value="ECO:0007669"/>
    <property type="project" value="UniProtKB-SubCell"/>
</dbReference>
<dbReference type="PANTHER" id="PTHR45916">
    <property type="entry name" value="STRUCTURAL MAINTENANCE OF CHROMOSOMES PROTEIN 5"/>
    <property type="match status" value="1"/>
</dbReference>
<organism evidence="11">
    <name type="scientific">Drosophila grimshawi</name>
    <name type="common">Hawaiian fruit fly</name>
    <name type="synonym">Idiomyia grimshawi</name>
    <dbReference type="NCBI Taxonomy" id="7222"/>
    <lineage>
        <taxon>Eukaryota</taxon>
        <taxon>Metazoa</taxon>
        <taxon>Ecdysozoa</taxon>
        <taxon>Arthropoda</taxon>
        <taxon>Hexapoda</taxon>
        <taxon>Insecta</taxon>
        <taxon>Pterygota</taxon>
        <taxon>Neoptera</taxon>
        <taxon>Endopterygota</taxon>
        <taxon>Diptera</taxon>
        <taxon>Brachycera</taxon>
        <taxon>Muscomorpha</taxon>
        <taxon>Ephydroidea</taxon>
        <taxon>Drosophilidae</taxon>
        <taxon>Drosophila</taxon>
        <taxon>Hawaiian Drosophila</taxon>
    </lineage>
</organism>
<proteinExistence type="inferred from homology"/>
<dbReference type="GO" id="GO:0030915">
    <property type="term" value="C:Smc5-Smc6 complex"/>
    <property type="evidence" value="ECO:0007669"/>
    <property type="project" value="TreeGrafter"/>
</dbReference>
<dbReference type="InParanoid" id="B4K1N7"/>
<gene>
    <name evidence="10" type="primary">Dgri\GH22559</name>
    <name evidence="10" type="ORF">Dgri_GH22559</name>
</gene>
<evidence type="ECO:0000256" key="7">
    <source>
        <dbReference type="ARBA" id="ARBA00022840"/>
    </source>
</evidence>
<dbReference type="InterPro" id="IPR027417">
    <property type="entry name" value="P-loop_NTPase"/>
</dbReference>
<evidence type="ECO:0000256" key="3">
    <source>
        <dbReference type="ARBA" id="ARBA00010171"/>
    </source>
</evidence>
<evidence type="ECO:0000256" key="4">
    <source>
        <dbReference type="ARBA" id="ARBA00018687"/>
    </source>
</evidence>
<sequence>MKVDNLNKSISSLETVKKTFQRDLLSDLRKILKIESKLINSVETADKFQTKYKLNEAIKSVHKQQHELQINAVKESQEIYRMASSKVEKLTGLLQAQLQEISAKTVEVKRLCNGQLPSSESFPFKSDFEKILSLSLEQILEAIIDFQARLECMKNCDSEVLTNYHQRQANVEQLKKSIENKSIQEKNVEAEILNVFNKWEPQLTQLIETINAKFSEFMDSIEYVGEVVLSRKEAIDFESYGIQIMVQYRKDAKLQTLDKYIQSGGERAVAIAIYSLSLQHVTHVPFRCVDEINQGMDAKNERHIFDLLLKEATKQGSAQYLFVTPKLLRDLSYNQHLCVSVVHNSGSIKPDTYFPLN</sequence>
<dbReference type="FunFam" id="3.40.50.300:FF:001301">
    <property type="entry name" value="Structural maintenance of chromosomes 5"/>
    <property type="match status" value="1"/>
</dbReference>
<reference evidence="10 11" key="1">
    <citation type="journal article" date="2007" name="Nature">
        <title>Evolution of genes and genomes on the Drosophila phylogeny.</title>
        <authorList>
            <consortium name="Drosophila 12 Genomes Consortium"/>
            <person name="Clark A.G."/>
            <person name="Eisen M.B."/>
            <person name="Smith D.R."/>
            <person name="Bergman C.M."/>
            <person name="Oliver B."/>
            <person name="Markow T.A."/>
            <person name="Kaufman T.C."/>
            <person name="Kellis M."/>
            <person name="Gelbart W."/>
            <person name="Iyer V.N."/>
            <person name="Pollard D.A."/>
            <person name="Sackton T.B."/>
            <person name="Larracuente A.M."/>
            <person name="Singh N.D."/>
            <person name="Abad J.P."/>
            <person name="Abt D.N."/>
            <person name="Adryan B."/>
            <person name="Aguade M."/>
            <person name="Akashi H."/>
            <person name="Anderson W.W."/>
            <person name="Aquadro C.F."/>
            <person name="Ardell D.H."/>
            <person name="Arguello R."/>
            <person name="Artieri C.G."/>
            <person name="Barbash D.A."/>
            <person name="Barker D."/>
            <person name="Barsanti P."/>
            <person name="Batterham P."/>
            <person name="Batzoglou S."/>
            <person name="Begun D."/>
            <person name="Bhutkar A."/>
            <person name="Blanco E."/>
            <person name="Bosak S.A."/>
            <person name="Bradley R.K."/>
            <person name="Brand A.D."/>
            <person name="Brent M.R."/>
            <person name="Brooks A.N."/>
            <person name="Brown R.H."/>
            <person name="Butlin R.K."/>
            <person name="Caggese C."/>
            <person name="Calvi B.R."/>
            <person name="Bernardo de Carvalho A."/>
            <person name="Caspi A."/>
            <person name="Castrezana S."/>
            <person name="Celniker S.E."/>
            <person name="Chang J.L."/>
            <person name="Chapple C."/>
            <person name="Chatterji S."/>
            <person name="Chinwalla A."/>
            <person name="Civetta A."/>
            <person name="Clifton S.W."/>
            <person name="Comeron J.M."/>
            <person name="Costello J.C."/>
            <person name="Coyne J.A."/>
            <person name="Daub J."/>
            <person name="David R.G."/>
            <person name="Delcher A.L."/>
            <person name="Delehaunty K."/>
            <person name="Do C.B."/>
            <person name="Ebling H."/>
            <person name="Edwards K."/>
            <person name="Eickbush T."/>
            <person name="Evans J.D."/>
            <person name="Filipski A."/>
            <person name="Findeiss S."/>
            <person name="Freyhult E."/>
            <person name="Fulton L."/>
            <person name="Fulton R."/>
            <person name="Garcia A.C."/>
            <person name="Gardiner A."/>
            <person name="Garfield D.A."/>
            <person name="Garvin B.E."/>
            <person name="Gibson G."/>
            <person name="Gilbert D."/>
            <person name="Gnerre S."/>
            <person name="Godfrey J."/>
            <person name="Good R."/>
            <person name="Gotea V."/>
            <person name="Gravely B."/>
            <person name="Greenberg A.J."/>
            <person name="Griffiths-Jones S."/>
            <person name="Gross S."/>
            <person name="Guigo R."/>
            <person name="Gustafson E.A."/>
            <person name="Haerty W."/>
            <person name="Hahn M.W."/>
            <person name="Halligan D.L."/>
            <person name="Halpern A.L."/>
            <person name="Halter G.M."/>
            <person name="Han M.V."/>
            <person name="Heger A."/>
            <person name="Hillier L."/>
            <person name="Hinrichs A.S."/>
            <person name="Holmes I."/>
            <person name="Hoskins R.A."/>
            <person name="Hubisz M.J."/>
            <person name="Hultmark D."/>
            <person name="Huntley M.A."/>
            <person name="Jaffe D.B."/>
            <person name="Jagadeeshan S."/>
            <person name="Jeck W.R."/>
            <person name="Johnson J."/>
            <person name="Jones C.D."/>
            <person name="Jordan W.C."/>
            <person name="Karpen G.H."/>
            <person name="Kataoka E."/>
            <person name="Keightley P.D."/>
            <person name="Kheradpour P."/>
            <person name="Kirkness E.F."/>
            <person name="Koerich L.B."/>
            <person name="Kristiansen K."/>
            <person name="Kudrna D."/>
            <person name="Kulathinal R.J."/>
            <person name="Kumar S."/>
            <person name="Kwok R."/>
            <person name="Lander E."/>
            <person name="Langley C.H."/>
            <person name="Lapoint R."/>
            <person name="Lazzaro B.P."/>
            <person name="Lee S.J."/>
            <person name="Levesque L."/>
            <person name="Li R."/>
            <person name="Lin C.F."/>
            <person name="Lin M.F."/>
            <person name="Lindblad-Toh K."/>
            <person name="Llopart A."/>
            <person name="Long M."/>
            <person name="Low L."/>
            <person name="Lozovsky E."/>
            <person name="Lu J."/>
            <person name="Luo M."/>
            <person name="Machado C.A."/>
            <person name="Makalowski W."/>
            <person name="Marzo M."/>
            <person name="Matsuda M."/>
            <person name="Matzkin L."/>
            <person name="McAllister B."/>
            <person name="McBride C.S."/>
            <person name="McKernan B."/>
            <person name="McKernan K."/>
            <person name="Mendez-Lago M."/>
            <person name="Minx P."/>
            <person name="Mollenhauer M.U."/>
            <person name="Montooth K."/>
            <person name="Mount S.M."/>
            <person name="Mu X."/>
            <person name="Myers E."/>
            <person name="Negre B."/>
            <person name="Newfeld S."/>
            <person name="Nielsen R."/>
            <person name="Noor M.A."/>
            <person name="O'Grady P."/>
            <person name="Pachter L."/>
            <person name="Papaceit M."/>
            <person name="Parisi M.J."/>
            <person name="Parisi M."/>
            <person name="Parts L."/>
            <person name="Pedersen J.S."/>
            <person name="Pesole G."/>
            <person name="Phillippy A.M."/>
            <person name="Ponting C.P."/>
            <person name="Pop M."/>
            <person name="Porcelli D."/>
            <person name="Powell J.R."/>
            <person name="Prohaska S."/>
            <person name="Pruitt K."/>
            <person name="Puig M."/>
            <person name="Quesneville H."/>
            <person name="Ram K.R."/>
            <person name="Rand D."/>
            <person name="Rasmussen M.D."/>
            <person name="Reed L.K."/>
            <person name="Reenan R."/>
            <person name="Reily A."/>
            <person name="Remington K.A."/>
            <person name="Rieger T.T."/>
            <person name="Ritchie M.G."/>
            <person name="Robin C."/>
            <person name="Rogers Y.H."/>
            <person name="Rohde C."/>
            <person name="Rozas J."/>
            <person name="Rubenfield M.J."/>
            <person name="Ruiz A."/>
            <person name="Russo S."/>
            <person name="Salzberg S.L."/>
            <person name="Sanchez-Gracia A."/>
            <person name="Saranga D.J."/>
            <person name="Sato H."/>
            <person name="Schaeffer S.W."/>
            <person name="Schatz M.C."/>
            <person name="Schlenke T."/>
            <person name="Schwartz R."/>
            <person name="Segarra C."/>
            <person name="Singh R.S."/>
            <person name="Sirot L."/>
            <person name="Sirota M."/>
            <person name="Sisneros N.B."/>
            <person name="Smith C.D."/>
            <person name="Smith T.F."/>
            <person name="Spieth J."/>
            <person name="Stage D.E."/>
            <person name="Stark A."/>
            <person name="Stephan W."/>
            <person name="Strausberg R.L."/>
            <person name="Strempel S."/>
            <person name="Sturgill D."/>
            <person name="Sutton G."/>
            <person name="Sutton G.G."/>
            <person name="Tao W."/>
            <person name="Teichmann S."/>
            <person name="Tobari Y.N."/>
            <person name="Tomimura Y."/>
            <person name="Tsolas J.M."/>
            <person name="Valente V.L."/>
            <person name="Venter E."/>
            <person name="Venter J.C."/>
            <person name="Vicario S."/>
            <person name="Vieira F.G."/>
            <person name="Vilella A.J."/>
            <person name="Villasante A."/>
            <person name="Walenz B."/>
            <person name="Wang J."/>
            <person name="Wasserman M."/>
            <person name="Watts T."/>
            <person name="Wilson D."/>
            <person name="Wilson R.K."/>
            <person name="Wing R.A."/>
            <person name="Wolfner M.F."/>
            <person name="Wong A."/>
            <person name="Wong G.K."/>
            <person name="Wu C.I."/>
            <person name="Wu G."/>
            <person name="Yamamoto D."/>
            <person name="Yang H.P."/>
            <person name="Yang S.P."/>
            <person name="Yorke J.A."/>
            <person name="Yoshida K."/>
            <person name="Zdobnov E."/>
            <person name="Zhang P."/>
            <person name="Zhang Y."/>
            <person name="Zimin A.V."/>
            <person name="Baldwin J."/>
            <person name="Abdouelleil A."/>
            <person name="Abdulkadir J."/>
            <person name="Abebe A."/>
            <person name="Abera B."/>
            <person name="Abreu J."/>
            <person name="Acer S.C."/>
            <person name="Aftuck L."/>
            <person name="Alexander A."/>
            <person name="An P."/>
            <person name="Anderson E."/>
            <person name="Anderson S."/>
            <person name="Arachi H."/>
            <person name="Azer M."/>
            <person name="Bachantsang P."/>
            <person name="Barry A."/>
            <person name="Bayul T."/>
            <person name="Berlin A."/>
            <person name="Bessette D."/>
            <person name="Bloom T."/>
            <person name="Blye J."/>
            <person name="Boguslavskiy L."/>
            <person name="Bonnet C."/>
            <person name="Boukhgalter B."/>
            <person name="Bourzgui I."/>
            <person name="Brown A."/>
            <person name="Cahill P."/>
            <person name="Channer S."/>
            <person name="Cheshatsang Y."/>
            <person name="Chuda L."/>
            <person name="Citroen M."/>
            <person name="Collymore A."/>
            <person name="Cooke P."/>
            <person name="Costello M."/>
            <person name="D'Aco K."/>
            <person name="Daza R."/>
            <person name="De Haan G."/>
            <person name="DeGray S."/>
            <person name="DeMaso C."/>
            <person name="Dhargay N."/>
            <person name="Dooley K."/>
            <person name="Dooley E."/>
            <person name="Doricent M."/>
            <person name="Dorje P."/>
            <person name="Dorjee K."/>
            <person name="Dupes A."/>
            <person name="Elong R."/>
            <person name="Falk J."/>
            <person name="Farina A."/>
            <person name="Faro S."/>
            <person name="Ferguson D."/>
            <person name="Fisher S."/>
            <person name="Foley C.D."/>
            <person name="Franke A."/>
            <person name="Friedrich D."/>
            <person name="Gadbois L."/>
            <person name="Gearin G."/>
            <person name="Gearin C.R."/>
            <person name="Giannoukos G."/>
            <person name="Goode T."/>
            <person name="Graham J."/>
            <person name="Grandbois E."/>
            <person name="Grewal S."/>
            <person name="Gyaltsen K."/>
            <person name="Hafez N."/>
            <person name="Hagos B."/>
            <person name="Hall J."/>
            <person name="Henson C."/>
            <person name="Hollinger A."/>
            <person name="Honan T."/>
            <person name="Huard M.D."/>
            <person name="Hughes L."/>
            <person name="Hurhula B."/>
            <person name="Husby M.E."/>
            <person name="Kamat A."/>
            <person name="Kanga B."/>
            <person name="Kashin S."/>
            <person name="Khazanovich D."/>
            <person name="Kisner P."/>
            <person name="Lance K."/>
            <person name="Lara M."/>
            <person name="Lee W."/>
            <person name="Lennon N."/>
            <person name="Letendre F."/>
            <person name="LeVine R."/>
            <person name="Lipovsky A."/>
            <person name="Liu X."/>
            <person name="Liu J."/>
            <person name="Liu S."/>
            <person name="Lokyitsang T."/>
            <person name="Lokyitsang Y."/>
            <person name="Lubonja R."/>
            <person name="Lui A."/>
            <person name="MacDonald P."/>
            <person name="Magnisalis V."/>
            <person name="Maru K."/>
            <person name="Matthews C."/>
            <person name="McCusker W."/>
            <person name="McDonough S."/>
            <person name="Mehta T."/>
            <person name="Meldrim J."/>
            <person name="Meneus L."/>
            <person name="Mihai O."/>
            <person name="Mihalev A."/>
            <person name="Mihova T."/>
            <person name="Mittelman R."/>
            <person name="Mlenga V."/>
            <person name="Montmayeur A."/>
            <person name="Mulrain L."/>
            <person name="Navidi A."/>
            <person name="Naylor J."/>
            <person name="Negash T."/>
            <person name="Nguyen T."/>
            <person name="Nguyen N."/>
            <person name="Nicol R."/>
            <person name="Norbu C."/>
            <person name="Norbu N."/>
            <person name="Novod N."/>
            <person name="O'Neill B."/>
            <person name="Osman S."/>
            <person name="Markiewicz E."/>
            <person name="Oyono O.L."/>
            <person name="Patti C."/>
            <person name="Phunkhang P."/>
            <person name="Pierre F."/>
            <person name="Priest M."/>
            <person name="Raghuraman S."/>
            <person name="Rege F."/>
            <person name="Reyes R."/>
            <person name="Rise C."/>
            <person name="Rogov P."/>
            <person name="Ross K."/>
            <person name="Ryan E."/>
            <person name="Settipalli S."/>
            <person name="Shea T."/>
            <person name="Sherpa N."/>
            <person name="Shi L."/>
            <person name="Shih D."/>
            <person name="Sparrow T."/>
            <person name="Spaulding J."/>
            <person name="Stalker J."/>
            <person name="Stange-Thomann N."/>
            <person name="Stavropoulos S."/>
            <person name="Stone C."/>
            <person name="Strader C."/>
            <person name="Tesfaye S."/>
            <person name="Thomson T."/>
            <person name="Thoulutsang Y."/>
            <person name="Thoulutsang D."/>
            <person name="Topham K."/>
            <person name="Topping I."/>
            <person name="Tsamla T."/>
            <person name="Vassiliev H."/>
            <person name="Vo A."/>
            <person name="Wangchuk T."/>
            <person name="Wangdi T."/>
            <person name="Weiand M."/>
            <person name="Wilkinson J."/>
            <person name="Wilson A."/>
            <person name="Yadav S."/>
            <person name="Young G."/>
            <person name="Yu Q."/>
            <person name="Zembek L."/>
            <person name="Zhong D."/>
            <person name="Zimmer A."/>
            <person name="Zwirko Z."/>
            <person name="Jaffe D.B."/>
            <person name="Alvarez P."/>
            <person name="Brockman W."/>
            <person name="Butler J."/>
            <person name="Chin C."/>
            <person name="Gnerre S."/>
            <person name="Grabherr M."/>
            <person name="Kleber M."/>
            <person name="Mauceli E."/>
            <person name="MacCallum I."/>
        </authorList>
    </citation>
    <scope>NUCLEOTIDE SEQUENCE [LARGE SCALE GENOMIC DNA]</scope>
    <source>
        <strain evidence="11">Tucson 15287-2541.00</strain>
    </source>
</reference>
<dbReference type="GO" id="GO:0000724">
    <property type="term" value="P:double-strand break repair via homologous recombination"/>
    <property type="evidence" value="ECO:0007669"/>
    <property type="project" value="TreeGrafter"/>
</dbReference>
<protein>
    <recommendedName>
        <fullName evidence="4">Structural maintenance of chromosomes protein 5</fullName>
    </recommendedName>
</protein>
<dbReference type="OrthoDB" id="10254973at2759"/>
<comment type="subcellular location">
    <subcellularLocation>
        <location evidence="2">Chromosome</location>
    </subcellularLocation>
    <subcellularLocation>
        <location evidence="1">Nucleus</location>
    </subcellularLocation>
</comment>
<dbReference type="PANTHER" id="PTHR45916:SF1">
    <property type="entry name" value="STRUCTURAL MAINTENANCE OF CHROMOSOMES PROTEIN 5"/>
    <property type="match status" value="1"/>
</dbReference>
<dbReference type="SMR" id="B4K1N7"/>
<keyword evidence="6" id="KW-0547">Nucleotide-binding</keyword>
<dbReference type="PhylomeDB" id="B4K1N7"/>